<dbReference type="GO" id="GO:0051287">
    <property type="term" value="F:NAD binding"/>
    <property type="evidence" value="ECO:0007669"/>
    <property type="project" value="UniProtKB-UniRule"/>
</dbReference>
<comment type="subcellular location">
    <subcellularLocation>
        <location evidence="9">Cytoplasm</location>
    </subcellularLocation>
</comment>
<dbReference type="Gene3D" id="3.40.50.720">
    <property type="entry name" value="NAD(P)-binding Rossmann-like Domain"/>
    <property type="match status" value="1"/>
</dbReference>
<dbReference type="EC" id="1.17.1.8" evidence="9 10"/>
<feature type="binding site" evidence="9">
    <location>
        <position position="143"/>
    </location>
    <ligand>
        <name>(S)-2,3,4,5-tetrahydrodipicolinate</name>
        <dbReference type="ChEBI" id="CHEBI:16845"/>
    </ligand>
</feature>
<evidence type="ECO:0000313" key="14">
    <source>
        <dbReference type="Proteomes" id="UP000622610"/>
    </source>
</evidence>
<dbReference type="Gene3D" id="3.30.360.10">
    <property type="entry name" value="Dihydrodipicolinate Reductase, domain 2"/>
    <property type="match status" value="1"/>
</dbReference>
<evidence type="ECO:0000313" key="13">
    <source>
        <dbReference type="EMBL" id="GGI66385.1"/>
    </source>
</evidence>
<dbReference type="GO" id="GO:0019877">
    <property type="term" value="P:diaminopimelate biosynthetic process"/>
    <property type="evidence" value="ECO:0007669"/>
    <property type="project" value="UniProtKB-UniRule"/>
</dbReference>
<dbReference type="CDD" id="cd02274">
    <property type="entry name" value="DHDPR_N"/>
    <property type="match status" value="1"/>
</dbReference>
<feature type="domain" description="Dihydrodipicolinate reductase N-terminal" evidence="11">
    <location>
        <begin position="3"/>
        <end position="112"/>
    </location>
</feature>
<comment type="function">
    <text evidence="9">Catalyzes the conversion of 4-hydroxy-tetrahydrodipicolinate (HTPA) to tetrahydrodipicolinate.</text>
</comment>
<evidence type="ECO:0000256" key="1">
    <source>
        <dbReference type="ARBA" id="ARBA00006642"/>
    </source>
</evidence>
<dbReference type="GO" id="GO:0009089">
    <property type="term" value="P:lysine biosynthetic process via diaminopimelate"/>
    <property type="evidence" value="ECO:0007669"/>
    <property type="project" value="UniProtKB-UniRule"/>
</dbReference>
<evidence type="ECO:0000259" key="11">
    <source>
        <dbReference type="Pfam" id="PF01113"/>
    </source>
</evidence>
<comment type="pathway">
    <text evidence="9">Amino-acid biosynthesis; L-lysine biosynthesis via DAP pathway; (S)-tetrahydrodipicolinate from L-aspartate: step 4/4.</text>
</comment>
<dbReference type="PROSITE" id="PS01298">
    <property type="entry name" value="DAPB"/>
    <property type="match status" value="1"/>
</dbReference>
<dbReference type="GO" id="GO:0005829">
    <property type="term" value="C:cytosol"/>
    <property type="evidence" value="ECO:0007669"/>
    <property type="project" value="TreeGrafter"/>
</dbReference>
<dbReference type="InterPro" id="IPR022663">
    <property type="entry name" value="DapB_C"/>
</dbReference>
<name>A0A917JFP2_9ENTE</name>
<dbReference type="AlphaFoldDB" id="A0A917JFP2"/>
<reference evidence="13" key="1">
    <citation type="journal article" date="2014" name="Int. J. Syst. Evol. Microbiol.">
        <title>Complete genome sequence of Corynebacterium casei LMG S-19264T (=DSM 44701T), isolated from a smear-ripened cheese.</title>
        <authorList>
            <consortium name="US DOE Joint Genome Institute (JGI-PGF)"/>
            <person name="Walter F."/>
            <person name="Albersmeier A."/>
            <person name="Kalinowski J."/>
            <person name="Ruckert C."/>
        </authorList>
    </citation>
    <scope>NUCLEOTIDE SEQUENCE</scope>
    <source>
        <strain evidence="13">CCM 8433</strain>
    </source>
</reference>
<dbReference type="Pfam" id="PF05173">
    <property type="entry name" value="DapB_C"/>
    <property type="match status" value="1"/>
</dbReference>
<feature type="binding site" evidence="9">
    <location>
        <begin position="85"/>
        <end position="87"/>
    </location>
    <ligand>
        <name>NAD(+)</name>
        <dbReference type="ChEBI" id="CHEBI:57540"/>
    </ligand>
</feature>
<evidence type="ECO:0000256" key="9">
    <source>
        <dbReference type="HAMAP-Rule" id="MF_00102"/>
    </source>
</evidence>
<dbReference type="Proteomes" id="UP000622610">
    <property type="component" value="Unassembled WGS sequence"/>
</dbReference>
<keyword evidence="14" id="KW-1185">Reference proteome</keyword>
<dbReference type="InterPro" id="IPR023940">
    <property type="entry name" value="DHDPR_bac"/>
</dbReference>
<feature type="domain" description="Dihydrodipicolinate reductase C-terminal" evidence="12">
    <location>
        <begin position="115"/>
        <end position="249"/>
    </location>
</feature>
<evidence type="ECO:0000256" key="8">
    <source>
        <dbReference type="ARBA" id="ARBA00023154"/>
    </source>
</evidence>
<dbReference type="GO" id="GO:0008839">
    <property type="term" value="F:4-hydroxy-tetrahydrodipicolinate reductase"/>
    <property type="evidence" value="ECO:0007669"/>
    <property type="project" value="UniProtKB-UniRule"/>
</dbReference>
<comment type="similarity">
    <text evidence="1 9">Belongs to the DapB family.</text>
</comment>
<keyword evidence="6 9" id="KW-0560">Oxidoreductase</keyword>
<evidence type="ECO:0000256" key="5">
    <source>
        <dbReference type="ARBA" id="ARBA00022915"/>
    </source>
</evidence>
<dbReference type="HAMAP" id="MF_00102">
    <property type="entry name" value="DapB"/>
    <property type="match status" value="1"/>
</dbReference>
<dbReference type="NCBIfam" id="TIGR00036">
    <property type="entry name" value="dapB"/>
    <property type="match status" value="1"/>
</dbReference>
<keyword evidence="7 9" id="KW-0520">NAD</keyword>
<evidence type="ECO:0000256" key="7">
    <source>
        <dbReference type="ARBA" id="ARBA00023027"/>
    </source>
</evidence>
<comment type="catalytic activity">
    <reaction evidence="9">
        <text>(S)-2,3,4,5-tetrahydrodipicolinate + NADP(+) + H2O = (2S,4S)-4-hydroxy-2,3,4,5-tetrahydrodipicolinate + NADPH + H(+)</text>
        <dbReference type="Rhea" id="RHEA:35331"/>
        <dbReference type="ChEBI" id="CHEBI:15377"/>
        <dbReference type="ChEBI" id="CHEBI:15378"/>
        <dbReference type="ChEBI" id="CHEBI:16845"/>
        <dbReference type="ChEBI" id="CHEBI:57783"/>
        <dbReference type="ChEBI" id="CHEBI:58349"/>
        <dbReference type="ChEBI" id="CHEBI:67139"/>
        <dbReference type="EC" id="1.17.1.8"/>
    </reaction>
</comment>
<dbReference type="PANTHER" id="PTHR20836">
    <property type="entry name" value="DIHYDRODIPICOLINATE REDUCTASE"/>
    <property type="match status" value="1"/>
</dbReference>
<comment type="caution">
    <text evidence="13">The sequence shown here is derived from an EMBL/GenBank/DDBJ whole genome shotgun (WGS) entry which is preliminary data.</text>
</comment>
<sequence>MKNVLLIGCNGQMGKVVQEAIVAHPDVQLVAGFDRLATTDNLFPVYQDFNEITESIDVVIDFSHHSMTNNTLEYCVAKKLPVVIATTGLSPEIMTAMTAASKEIPVFYSANMSLGVNALIQALHKIAPILEDDFQIEIIEKHHRFKKDAPSGTALLLADSINEVLAQPKEYIYGRSGNENENAMSEIGIHAVRGGSIPGEHTVLFAGEDEIIELKHTALSRTIFANGAIKAALFLEKQAAGLFSMNELLNEN</sequence>
<evidence type="ECO:0000256" key="10">
    <source>
        <dbReference type="NCBIfam" id="TIGR00036"/>
    </source>
</evidence>
<dbReference type="SUPFAM" id="SSF55347">
    <property type="entry name" value="Glyceraldehyde-3-phosphate dehydrogenase-like, C-terminal domain"/>
    <property type="match status" value="1"/>
</dbReference>
<gene>
    <name evidence="9 13" type="primary">dapB</name>
    <name evidence="13" type="ORF">GCM10011482_20390</name>
</gene>
<evidence type="ECO:0000256" key="3">
    <source>
        <dbReference type="ARBA" id="ARBA00022605"/>
    </source>
</evidence>
<dbReference type="RefSeq" id="WP_188368210.1">
    <property type="nucleotide sequence ID" value="NZ_BMDT01000010.1"/>
</dbReference>
<dbReference type="InterPro" id="IPR022664">
    <property type="entry name" value="DapB_N_CS"/>
</dbReference>
<organism evidence="13 14">
    <name type="scientific">Enterococcus alcedinis</name>
    <dbReference type="NCBI Taxonomy" id="1274384"/>
    <lineage>
        <taxon>Bacteria</taxon>
        <taxon>Bacillati</taxon>
        <taxon>Bacillota</taxon>
        <taxon>Bacilli</taxon>
        <taxon>Lactobacillales</taxon>
        <taxon>Enterococcaceae</taxon>
        <taxon>Enterococcus</taxon>
    </lineage>
</organism>
<evidence type="ECO:0000256" key="4">
    <source>
        <dbReference type="ARBA" id="ARBA00022857"/>
    </source>
</evidence>
<dbReference type="FunFam" id="3.30.360.10:FF:000009">
    <property type="entry name" value="4-hydroxy-tetrahydrodipicolinate reductase"/>
    <property type="match status" value="1"/>
</dbReference>
<proteinExistence type="inferred from homology"/>
<feature type="active site" description="Proton donor" evidence="9">
    <location>
        <position position="146"/>
    </location>
</feature>
<protein>
    <recommendedName>
        <fullName evidence="9 10">4-hydroxy-tetrahydrodipicolinate reductase</fullName>
        <shortName evidence="9">HTPA reductase</shortName>
        <ecNumber evidence="9 10">1.17.1.8</ecNumber>
    </recommendedName>
</protein>
<accession>A0A917JFP2</accession>
<dbReference type="SUPFAM" id="SSF51735">
    <property type="entry name" value="NAD(P)-binding Rossmann-fold domains"/>
    <property type="match status" value="1"/>
</dbReference>
<keyword evidence="2 9" id="KW-0963">Cytoplasm</keyword>
<feature type="binding site" evidence="9">
    <location>
        <position position="34"/>
    </location>
    <ligand>
        <name>NAD(+)</name>
        <dbReference type="ChEBI" id="CHEBI:57540"/>
    </ligand>
</feature>
<dbReference type="InterPro" id="IPR000846">
    <property type="entry name" value="DapB_N"/>
</dbReference>
<dbReference type="GO" id="GO:0016726">
    <property type="term" value="F:oxidoreductase activity, acting on CH or CH2 groups, NAD or NADP as acceptor"/>
    <property type="evidence" value="ECO:0007669"/>
    <property type="project" value="UniProtKB-UniRule"/>
</dbReference>
<evidence type="ECO:0000256" key="2">
    <source>
        <dbReference type="ARBA" id="ARBA00022490"/>
    </source>
</evidence>
<comment type="caution">
    <text evidence="9">Was originally thought to be a dihydrodipicolinate reductase (DHDPR), catalyzing the conversion of dihydrodipicolinate to tetrahydrodipicolinate. However, it was shown in E.coli that the substrate of the enzymatic reaction is not dihydrodipicolinate (DHDP) but in fact (2S,4S)-4-hydroxy-2,3,4,5-tetrahydrodipicolinic acid (HTPA), the product released by the DapA-catalyzed reaction.</text>
</comment>
<comment type="subunit">
    <text evidence="9">Homotetramer.</text>
</comment>
<keyword evidence="8 9" id="KW-0457">Lysine biosynthesis</keyword>
<feature type="binding site" evidence="9">
    <location>
        <begin position="109"/>
        <end position="112"/>
    </location>
    <ligand>
        <name>NAD(+)</name>
        <dbReference type="ChEBI" id="CHEBI:57540"/>
    </ligand>
</feature>
<feature type="binding site" evidence="9">
    <location>
        <begin position="152"/>
        <end position="153"/>
    </location>
    <ligand>
        <name>(S)-2,3,4,5-tetrahydrodipicolinate</name>
        <dbReference type="ChEBI" id="CHEBI:16845"/>
    </ligand>
</feature>
<reference evidence="13" key="2">
    <citation type="submission" date="2020-09" db="EMBL/GenBank/DDBJ databases">
        <authorList>
            <person name="Sun Q."/>
            <person name="Sedlacek I."/>
        </authorList>
    </citation>
    <scope>NUCLEOTIDE SEQUENCE</scope>
    <source>
        <strain evidence="13">CCM 8433</strain>
    </source>
</reference>
<comment type="catalytic activity">
    <reaction evidence="9">
        <text>(S)-2,3,4,5-tetrahydrodipicolinate + NAD(+) + H2O = (2S,4S)-4-hydroxy-2,3,4,5-tetrahydrodipicolinate + NADH + H(+)</text>
        <dbReference type="Rhea" id="RHEA:35323"/>
        <dbReference type="ChEBI" id="CHEBI:15377"/>
        <dbReference type="ChEBI" id="CHEBI:15378"/>
        <dbReference type="ChEBI" id="CHEBI:16845"/>
        <dbReference type="ChEBI" id="CHEBI:57540"/>
        <dbReference type="ChEBI" id="CHEBI:57945"/>
        <dbReference type="ChEBI" id="CHEBI:67139"/>
        <dbReference type="EC" id="1.17.1.8"/>
    </reaction>
</comment>
<dbReference type="PIRSF" id="PIRSF000161">
    <property type="entry name" value="DHPR"/>
    <property type="match status" value="1"/>
</dbReference>
<dbReference type="EMBL" id="BMDT01000010">
    <property type="protein sequence ID" value="GGI66385.1"/>
    <property type="molecule type" value="Genomic_DNA"/>
</dbReference>
<feature type="active site" description="Proton donor/acceptor" evidence="9">
    <location>
        <position position="142"/>
    </location>
</feature>
<feature type="binding site" evidence="9">
    <location>
        <begin position="8"/>
        <end position="13"/>
    </location>
    <ligand>
        <name>NAD(+)</name>
        <dbReference type="ChEBI" id="CHEBI:57540"/>
    </ligand>
</feature>
<keyword evidence="3 9" id="KW-0028">Amino-acid biosynthesis</keyword>
<evidence type="ECO:0000259" key="12">
    <source>
        <dbReference type="Pfam" id="PF05173"/>
    </source>
</evidence>
<keyword evidence="4 9" id="KW-0521">NADP</keyword>
<dbReference type="GO" id="GO:0050661">
    <property type="term" value="F:NADP binding"/>
    <property type="evidence" value="ECO:0007669"/>
    <property type="project" value="UniProtKB-UniRule"/>
</dbReference>
<feature type="binding site" evidence="9">
    <location>
        <position position="35"/>
    </location>
    <ligand>
        <name>NADP(+)</name>
        <dbReference type="ChEBI" id="CHEBI:58349"/>
    </ligand>
</feature>
<evidence type="ECO:0000256" key="6">
    <source>
        <dbReference type="ARBA" id="ARBA00023002"/>
    </source>
</evidence>
<dbReference type="PANTHER" id="PTHR20836:SF7">
    <property type="entry name" value="4-HYDROXY-TETRAHYDRODIPICOLINATE REDUCTASE"/>
    <property type="match status" value="1"/>
</dbReference>
<dbReference type="InterPro" id="IPR036291">
    <property type="entry name" value="NAD(P)-bd_dom_sf"/>
</dbReference>
<keyword evidence="5 9" id="KW-0220">Diaminopimelate biosynthesis</keyword>
<dbReference type="Pfam" id="PF01113">
    <property type="entry name" value="DapB_N"/>
    <property type="match status" value="1"/>
</dbReference>